<sequence length="93" mass="9761">MTVFGENVARFLKASGVDEAMVESLTNYDFSATANLGFVYSIPGGHMGEALRQVGYCGLGATVRGLGLATDTPIEVDLAVSSLPARRTAYSQV</sequence>
<accession>A0A2N6NDW4</accession>
<dbReference type="InterPro" id="IPR010347">
    <property type="entry name" value="Tdp1"/>
</dbReference>
<name>A0A2N6NDW4_BEABA</name>
<evidence type="ECO:0000313" key="2">
    <source>
        <dbReference type="Proteomes" id="UP000235728"/>
    </source>
</evidence>
<dbReference type="GO" id="GO:0005634">
    <property type="term" value="C:nucleus"/>
    <property type="evidence" value="ECO:0007669"/>
    <property type="project" value="InterPro"/>
</dbReference>
<evidence type="ECO:0000313" key="1">
    <source>
        <dbReference type="EMBL" id="PMB65473.1"/>
    </source>
</evidence>
<dbReference type="EMBL" id="MRVG01000010">
    <property type="protein sequence ID" value="PMB65473.1"/>
    <property type="molecule type" value="Genomic_DNA"/>
</dbReference>
<gene>
    <name evidence="1" type="ORF">BM221_008831</name>
</gene>
<dbReference type="Gene3D" id="3.30.870.10">
    <property type="entry name" value="Endonuclease Chain A"/>
    <property type="match status" value="1"/>
</dbReference>
<dbReference type="Proteomes" id="UP000235728">
    <property type="component" value="Unassembled WGS sequence"/>
</dbReference>
<dbReference type="AlphaFoldDB" id="A0A2N6NDW4"/>
<dbReference type="GO" id="GO:0008081">
    <property type="term" value="F:phosphoric diester hydrolase activity"/>
    <property type="evidence" value="ECO:0007669"/>
    <property type="project" value="InterPro"/>
</dbReference>
<organism evidence="1 2">
    <name type="scientific">Beauveria bassiana</name>
    <name type="common">White muscardine disease fungus</name>
    <name type="synonym">Tritirachium shiotae</name>
    <dbReference type="NCBI Taxonomy" id="176275"/>
    <lineage>
        <taxon>Eukaryota</taxon>
        <taxon>Fungi</taxon>
        <taxon>Dikarya</taxon>
        <taxon>Ascomycota</taxon>
        <taxon>Pezizomycotina</taxon>
        <taxon>Sordariomycetes</taxon>
        <taxon>Hypocreomycetidae</taxon>
        <taxon>Hypocreales</taxon>
        <taxon>Cordycipitaceae</taxon>
        <taxon>Beauveria</taxon>
    </lineage>
</organism>
<protein>
    <submittedName>
        <fullName evidence="1">Uncharacterized protein</fullName>
    </submittedName>
</protein>
<dbReference type="SUPFAM" id="SSF56024">
    <property type="entry name" value="Phospholipase D/nuclease"/>
    <property type="match status" value="1"/>
</dbReference>
<comment type="caution">
    <text evidence="1">The sequence shown here is derived from an EMBL/GenBank/DDBJ whole genome shotgun (WGS) entry which is preliminary data.</text>
</comment>
<dbReference type="Pfam" id="PF06087">
    <property type="entry name" value="Tyr-DNA_phospho"/>
    <property type="match status" value="1"/>
</dbReference>
<reference evidence="1 2" key="1">
    <citation type="journal article" date="2016" name="Appl. Microbiol. Biotechnol.">
        <title>Characterization of T-DNA insertion mutants with decreased virulence in the entomopathogenic fungus Beauveria bassiana JEF-007.</title>
        <authorList>
            <person name="Kim S."/>
            <person name="Lee S.J."/>
            <person name="Nai Y.S."/>
            <person name="Yu J.S."/>
            <person name="Lee M.R."/>
            <person name="Yang Y.T."/>
            <person name="Kim J.S."/>
        </authorList>
    </citation>
    <scope>NUCLEOTIDE SEQUENCE [LARGE SCALE GENOMIC DNA]</scope>
    <source>
        <strain evidence="1 2">JEF-007</strain>
    </source>
</reference>
<proteinExistence type="predicted"/>
<dbReference type="GO" id="GO:0006281">
    <property type="term" value="P:DNA repair"/>
    <property type="evidence" value="ECO:0007669"/>
    <property type="project" value="InterPro"/>
</dbReference>